<reference evidence="3 4" key="1">
    <citation type="submission" date="2022-04" db="EMBL/GenBank/DDBJ databases">
        <title>Positive selection, recombination, and allopatry shape intraspecific diversity of widespread and dominant cyanobacteria.</title>
        <authorList>
            <person name="Wei J."/>
            <person name="Shu W."/>
            <person name="Hu C."/>
        </authorList>
    </citation>
    <scope>NUCLEOTIDE SEQUENCE [LARGE SCALE GENOMIC DNA]</scope>
    <source>
        <strain evidence="3 4">DQ-A4</strain>
    </source>
</reference>
<gene>
    <name evidence="3" type="ORF">NC992_06055</name>
</gene>
<dbReference type="InterPro" id="IPR006860">
    <property type="entry name" value="FecR"/>
</dbReference>
<dbReference type="Pfam" id="PF04773">
    <property type="entry name" value="FecR"/>
    <property type="match status" value="1"/>
</dbReference>
<dbReference type="EMBL" id="JAMPKX010000002">
    <property type="protein sequence ID" value="MEP0946429.1"/>
    <property type="molecule type" value="Genomic_DNA"/>
</dbReference>
<sequence length="321" mass="34006">MTRLPKAEVNPTIAPTRCPTLPENQRLKLNNLKVRPSLLTLSPTLTMQHVLRGIALALRGRSLTVALKGQSLTIALAIAGGIALAGCDSQSDPFRNRASTPETPVEPAQESQPATGSEGQTEAIATIQAIVANPVSVTLGQGEPEPAQINQTMAYGDQIRTADQALAEVGLVNGAMFRIGGNAALTLQPSQLRLDAGQMITWVEGALAEPIEIVTPAGIAGIRGTTVFVNIEDDPNAPVEIFSWEGEVAFRLADSENEVVLTSGEQLFIYPGERDIEALSQQVQPLDRAAAQERLEGSPLINGFSSPLPTRPEIEATVDAL</sequence>
<feature type="domain" description="FecR protein" evidence="2">
    <location>
        <begin position="157"/>
        <end position="241"/>
    </location>
</feature>
<organism evidence="3 4">
    <name type="scientific">Leptolyngbya subtilissima DQ-A4</name>
    <dbReference type="NCBI Taxonomy" id="2933933"/>
    <lineage>
        <taxon>Bacteria</taxon>
        <taxon>Bacillati</taxon>
        <taxon>Cyanobacteriota</taxon>
        <taxon>Cyanophyceae</taxon>
        <taxon>Leptolyngbyales</taxon>
        <taxon>Leptolyngbyaceae</taxon>
        <taxon>Leptolyngbya group</taxon>
        <taxon>Leptolyngbya</taxon>
    </lineage>
</organism>
<comment type="caution">
    <text evidence="3">The sequence shown here is derived from an EMBL/GenBank/DDBJ whole genome shotgun (WGS) entry which is preliminary data.</text>
</comment>
<evidence type="ECO:0000313" key="3">
    <source>
        <dbReference type="EMBL" id="MEP0946429.1"/>
    </source>
</evidence>
<dbReference type="PANTHER" id="PTHR38731:SF1">
    <property type="entry name" value="FECR PROTEIN DOMAIN-CONTAINING PROTEIN"/>
    <property type="match status" value="1"/>
</dbReference>
<feature type="compositionally biased region" description="Polar residues" evidence="1">
    <location>
        <begin position="92"/>
        <end position="102"/>
    </location>
</feature>
<evidence type="ECO:0000259" key="2">
    <source>
        <dbReference type="Pfam" id="PF04773"/>
    </source>
</evidence>
<keyword evidence="4" id="KW-1185">Reference proteome</keyword>
<dbReference type="Proteomes" id="UP001482513">
    <property type="component" value="Unassembled WGS sequence"/>
</dbReference>
<protein>
    <submittedName>
        <fullName evidence="3">FecR family protein</fullName>
    </submittedName>
</protein>
<evidence type="ECO:0000256" key="1">
    <source>
        <dbReference type="SAM" id="MobiDB-lite"/>
    </source>
</evidence>
<accession>A0ABV0K187</accession>
<feature type="region of interest" description="Disordered" evidence="1">
    <location>
        <begin position="92"/>
        <end position="119"/>
    </location>
</feature>
<dbReference type="PANTHER" id="PTHR38731">
    <property type="entry name" value="LIPL45-RELATED LIPOPROTEIN-RELATED"/>
    <property type="match status" value="1"/>
</dbReference>
<feature type="compositionally biased region" description="Polar residues" evidence="1">
    <location>
        <begin position="109"/>
        <end position="119"/>
    </location>
</feature>
<name>A0ABV0K187_9CYAN</name>
<evidence type="ECO:0000313" key="4">
    <source>
        <dbReference type="Proteomes" id="UP001482513"/>
    </source>
</evidence>
<proteinExistence type="predicted"/>